<protein>
    <submittedName>
        <fullName evidence="1">Uncharacterized protein</fullName>
    </submittedName>
</protein>
<sequence length="84" mass="9336">MLVSGSKRKFFWSGVTVASFPSPGLSMTDCVQSTRCNDWRRGQRASSSRTPYGIRGTSMQIAEISQHECDLEPSWGMIIDSICD</sequence>
<keyword evidence="2" id="KW-1185">Reference proteome</keyword>
<name>A0A5N6WGL5_9EURO</name>
<dbReference type="Proteomes" id="UP000325433">
    <property type="component" value="Unassembled WGS sequence"/>
</dbReference>
<reference evidence="2" key="1">
    <citation type="submission" date="2019-04" db="EMBL/GenBank/DDBJ databases">
        <title>Friends and foes A comparative genomics studyof 23 Aspergillus species from section Flavi.</title>
        <authorList>
            <consortium name="DOE Joint Genome Institute"/>
            <person name="Kjaerbolling I."/>
            <person name="Vesth T."/>
            <person name="Frisvad J.C."/>
            <person name="Nybo J.L."/>
            <person name="Theobald S."/>
            <person name="Kildgaard S."/>
            <person name="Isbrandt T."/>
            <person name="Kuo A."/>
            <person name="Sato A."/>
            <person name="Lyhne E.K."/>
            <person name="Kogle M.E."/>
            <person name="Wiebenga A."/>
            <person name="Kun R.S."/>
            <person name="Lubbers R.J."/>
            <person name="Makela M.R."/>
            <person name="Barry K."/>
            <person name="Chovatia M."/>
            <person name="Clum A."/>
            <person name="Daum C."/>
            <person name="Haridas S."/>
            <person name="He G."/>
            <person name="LaButti K."/>
            <person name="Lipzen A."/>
            <person name="Mondo S."/>
            <person name="Riley R."/>
            <person name="Salamov A."/>
            <person name="Simmons B.A."/>
            <person name="Magnuson J.K."/>
            <person name="Henrissat B."/>
            <person name="Mortensen U.H."/>
            <person name="Larsen T.O."/>
            <person name="Devries R.P."/>
            <person name="Grigoriev I.V."/>
            <person name="Machida M."/>
            <person name="Baker S.E."/>
            <person name="Andersen M.R."/>
        </authorList>
    </citation>
    <scope>NUCLEOTIDE SEQUENCE [LARGE SCALE GENOMIC DNA]</scope>
    <source>
        <strain evidence="2">CBS 130015</strain>
    </source>
</reference>
<evidence type="ECO:0000313" key="2">
    <source>
        <dbReference type="Proteomes" id="UP000325433"/>
    </source>
</evidence>
<proteinExistence type="predicted"/>
<dbReference type="EMBL" id="ML738292">
    <property type="protein sequence ID" value="KAE8320007.1"/>
    <property type="molecule type" value="Genomic_DNA"/>
</dbReference>
<accession>A0A5N6WGL5</accession>
<dbReference type="AlphaFoldDB" id="A0A5N6WGL5"/>
<gene>
    <name evidence="1" type="ORF">BDV41DRAFT_516486</name>
</gene>
<evidence type="ECO:0000313" key="1">
    <source>
        <dbReference type="EMBL" id="KAE8320007.1"/>
    </source>
</evidence>
<organism evidence="1 2">
    <name type="scientific">Aspergillus transmontanensis</name>
    <dbReference type="NCBI Taxonomy" id="1034304"/>
    <lineage>
        <taxon>Eukaryota</taxon>
        <taxon>Fungi</taxon>
        <taxon>Dikarya</taxon>
        <taxon>Ascomycota</taxon>
        <taxon>Pezizomycotina</taxon>
        <taxon>Eurotiomycetes</taxon>
        <taxon>Eurotiomycetidae</taxon>
        <taxon>Eurotiales</taxon>
        <taxon>Aspergillaceae</taxon>
        <taxon>Aspergillus</taxon>
        <taxon>Aspergillus subgen. Circumdati</taxon>
    </lineage>
</organism>